<dbReference type="InterPro" id="IPR036390">
    <property type="entry name" value="WH_DNA-bd_sf"/>
</dbReference>
<evidence type="ECO:0000256" key="5">
    <source>
        <dbReference type="ARBA" id="ARBA00023125"/>
    </source>
</evidence>
<dbReference type="Pfam" id="PF02863">
    <property type="entry name" value="Arg_repressor_C"/>
    <property type="match status" value="1"/>
</dbReference>
<dbReference type="SUPFAM" id="SSF46785">
    <property type="entry name" value="Winged helix' DNA-binding domain"/>
    <property type="match status" value="1"/>
</dbReference>
<comment type="pathway">
    <text evidence="7">Amino-acid biosynthesis; L-arginine biosynthesis [regulation].</text>
</comment>
<dbReference type="PANTHER" id="PTHR34471:SF1">
    <property type="entry name" value="ARGININE REPRESSOR"/>
    <property type="match status" value="1"/>
</dbReference>
<dbReference type="GO" id="GO:1900079">
    <property type="term" value="P:regulation of arginine biosynthetic process"/>
    <property type="evidence" value="ECO:0007669"/>
    <property type="project" value="UniProtKB-UniRule"/>
</dbReference>
<dbReference type="GO" id="GO:0005737">
    <property type="term" value="C:cytoplasm"/>
    <property type="evidence" value="ECO:0007669"/>
    <property type="project" value="UniProtKB-SubCell"/>
</dbReference>
<feature type="domain" description="Arginine repressor C-terminal" evidence="9">
    <location>
        <begin position="80"/>
        <end position="147"/>
    </location>
</feature>
<dbReference type="Proteomes" id="UP000518255">
    <property type="component" value="Unassembled WGS sequence"/>
</dbReference>
<feature type="domain" description="Arginine repressor DNA-binding" evidence="8">
    <location>
        <begin position="1"/>
        <end position="63"/>
    </location>
</feature>
<organism evidence="11 12">
    <name type="scientific">Limosilactobacillus fastidiosus</name>
    <dbReference type="NCBI Taxonomy" id="2759855"/>
    <lineage>
        <taxon>Bacteria</taxon>
        <taxon>Bacillati</taxon>
        <taxon>Bacillota</taxon>
        <taxon>Bacilli</taxon>
        <taxon>Lactobacillales</taxon>
        <taxon>Lactobacillaceae</taxon>
        <taxon>Limosilactobacillus</taxon>
    </lineage>
</organism>
<keyword evidence="3 7" id="KW-0963">Cytoplasm</keyword>
<dbReference type="GO" id="GO:0003700">
    <property type="term" value="F:DNA-binding transcription factor activity"/>
    <property type="evidence" value="ECO:0007669"/>
    <property type="project" value="UniProtKB-UniRule"/>
</dbReference>
<dbReference type="GO" id="GO:0051259">
    <property type="term" value="P:protein complex oligomerization"/>
    <property type="evidence" value="ECO:0007669"/>
    <property type="project" value="InterPro"/>
</dbReference>
<dbReference type="RefSeq" id="WP_182580647.1">
    <property type="nucleotide sequence ID" value="NZ_JACIUY010000046.1"/>
</dbReference>
<dbReference type="InterPro" id="IPR036388">
    <property type="entry name" value="WH-like_DNA-bd_sf"/>
</dbReference>
<dbReference type="HAMAP" id="MF_00173">
    <property type="entry name" value="Arg_repressor"/>
    <property type="match status" value="1"/>
</dbReference>
<dbReference type="InterPro" id="IPR001669">
    <property type="entry name" value="Arg_repress"/>
</dbReference>
<evidence type="ECO:0000313" key="12">
    <source>
        <dbReference type="Proteomes" id="UP000518255"/>
    </source>
</evidence>
<gene>
    <name evidence="7" type="primary">argR</name>
    <name evidence="11" type="ORF">H5R63_02825</name>
    <name evidence="10" type="ORF">H5R64_04305</name>
</gene>
<dbReference type="GO" id="GO:0006526">
    <property type="term" value="P:L-arginine biosynthetic process"/>
    <property type="evidence" value="ECO:0007669"/>
    <property type="project" value="UniProtKB-UniPathway"/>
</dbReference>
<keyword evidence="4 7" id="KW-0805">Transcription regulation</keyword>
<proteinExistence type="inferred from homology"/>
<evidence type="ECO:0000256" key="6">
    <source>
        <dbReference type="ARBA" id="ARBA00023163"/>
    </source>
</evidence>
<dbReference type="Proteomes" id="UP000544052">
    <property type="component" value="Unassembled WGS sequence"/>
</dbReference>
<dbReference type="SUPFAM" id="SSF55252">
    <property type="entry name" value="C-terminal domain of arginine repressor"/>
    <property type="match status" value="1"/>
</dbReference>
<dbReference type="InterPro" id="IPR020899">
    <property type="entry name" value="Arg_repress_C"/>
</dbReference>
<evidence type="ECO:0000259" key="8">
    <source>
        <dbReference type="Pfam" id="PF01316"/>
    </source>
</evidence>
<evidence type="ECO:0000256" key="3">
    <source>
        <dbReference type="ARBA" id="ARBA00022490"/>
    </source>
</evidence>
<name>A0A7W3TYP8_9LACO</name>
<comment type="caution">
    <text evidence="11">The sequence shown here is derived from an EMBL/GenBank/DDBJ whole genome shotgun (WGS) entry which is preliminary data.</text>
</comment>
<keyword evidence="7" id="KW-0028">Amino-acid biosynthesis</keyword>
<dbReference type="UniPathway" id="UPA00068"/>
<dbReference type="Gene3D" id="3.30.1360.40">
    <property type="match status" value="1"/>
</dbReference>
<evidence type="ECO:0000259" key="9">
    <source>
        <dbReference type="Pfam" id="PF02863"/>
    </source>
</evidence>
<dbReference type="EMBL" id="JACIUZ010000031">
    <property type="protein sequence ID" value="MBB1063005.1"/>
    <property type="molecule type" value="Genomic_DNA"/>
</dbReference>
<dbReference type="GO" id="GO:0003677">
    <property type="term" value="F:DNA binding"/>
    <property type="evidence" value="ECO:0007669"/>
    <property type="project" value="UniProtKB-KW"/>
</dbReference>
<evidence type="ECO:0000256" key="7">
    <source>
        <dbReference type="HAMAP-Rule" id="MF_00173"/>
    </source>
</evidence>
<comment type="similarity">
    <text evidence="2 7">Belongs to the ArgR family.</text>
</comment>
<evidence type="ECO:0000256" key="2">
    <source>
        <dbReference type="ARBA" id="ARBA00008316"/>
    </source>
</evidence>
<dbReference type="GO" id="GO:0034618">
    <property type="term" value="F:arginine binding"/>
    <property type="evidence" value="ECO:0007669"/>
    <property type="project" value="InterPro"/>
</dbReference>
<dbReference type="EMBL" id="JACIUY010000046">
    <property type="protein sequence ID" value="MBB1085731.1"/>
    <property type="molecule type" value="Genomic_DNA"/>
</dbReference>
<keyword evidence="5 7" id="KW-0238">DNA-binding</keyword>
<accession>A0A7W3TYP8</accession>
<comment type="subcellular location">
    <subcellularLocation>
        <location evidence="1 7">Cytoplasm</location>
    </subcellularLocation>
</comment>
<evidence type="ECO:0000313" key="13">
    <source>
        <dbReference type="Proteomes" id="UP000544052"/>
    </source>
</evidence>
<protein>
    <recommendedName>
        <fullName evidence="7">Arginine repressor</fullName>
    </recommendedName>
</protein>
<evidence type="ECO:0000313" key="11">
    <source>
        <dbReference type="EMBL" id="MBB1085731.1"/>
    </source>
</evidence>
<evidence type="ECO:0000313" key="10">
    <source>
        <dbReference type="EMBL" id="MBB1063005.1"/>
    </source>
</evidence>
<dbReference type="Gene3D" id="1.10.10.10">
    <property type="entry name" value="Winged helix-like DNA-binding domain superfamily/Winged helix DNA-binding domain"/>
    <property type="match status" value="1"/>
</dbReference>
<keyword evidence="6 7" id="KW-0804">Transcription</keyword>
<comment type="function">
    <text evidence="7">Regulates arginine biosynthesis genes.</text>
</comment>
<sequence length="156" mass="17560">MNRKARRKVIEQLVSDHKIETQDELLDLLTQQGIDTTQATISRDIHALNIVKANDGDGHTYYVQLQLKPEHDFSRLYAGIRDNVRTIETVQFINVVKTALNSSYATILGGMFDELDIPEVVGTIAGNDTLIIISKNNSDARVIYNLIMKHISSHLD</sequence>
<reference evidence="12 13" key="1">
    <citation type="submission" date="2020-07" db="EMBL/GenBank/DDBJ databases">
        <title>Description of Limosilactobacillus balticus sp. nov., Limosilactobacillus agrestis sp. nov., Limosilactobacillus albertensis sp. nov., Limosilactobacillus rudii sp. nov., Limosilactobacillus fastidiosus sp. nov., five novel Limosilactobacillus species isolated from the vertebrate gastrointestinal tract, and proposal of 6 subspecies of Limosilactobacillus reuteri adapted to the gastrointestinal tract of specific vertebrate hosts.</title>
        <authorList>
            <person name="Li F."/>
            <person name="Cheng C."/>
            <person name="Zheng J."/>
            <person name="Quevedo R.M."/>
            <person name="Li J."/>
            <person name="Roos S."/>
            <person name="Gaenzle M.G."/>
            <person name="Walter J."/>
        </authorList>
    </citation>
    <scope>NUCLEOTIDE SEQUENCE [LARGE SCALE GENOMIC DNA]</scope>
    <source>
        <strain evidence="11 12">WF-MA3-C</strain>
        <strain evidence="10 13">WF-MO7-1</strain>
    </source>
</reference>
<evidence type="ECO:0000256" key="1">
    <source>
        <dbReference type="ARBA" id="ARBA00004496"/>
    </source>
</evidence>
<dbReference type="AlphaFoldDB" id="A0A7W3TYP8"/>
<dbReference type="PANTHER" id="PTHR34471">
    <property type="entry name" value="ARGININE REPRESSOR"/>
    <property type="match status" value="1"/>
</dbReference>
<dbReference type="Pfam" id="PF01316">
    <property type="entry name" value="Arg_repressor"/>
    <property type="match status" value="1"/>
</dbReference>
<keyword evidence="7" id="KW-0055">Arginine biosynthesis</keyword>
<keyword evidence="7" id="KW-0678">Repressor</keyword>
<dbReference type="InterPro" id="IPR036251">
    <property type="entry name" value="Arg_repress_C_sf"/>
</dbReference>
<dbReference type="PRINTS" id="PR01467">
    <property type="entry name" value="ARGREPRESSOR"/>
</dbReference>
<dbReference type="InterPro" id="IPR020900">
    <property type="entry name" value="Arg_repress_DNA-bd"/>
</dbReference>
<evidence type="ECO:0000256" key="4">
    <source>
        <dbReference type="ARBA" id="ARBA00023015"/>
    </source>
</evidence>
<keyword evidence="13" id="KW-1185">Reference proteome</keyword>